<dbReference type="PANTHER" id="PTHR11599">
    <property type="entry name" value="PROTEASOME SUBUNIT ALPHA/BETA"/>
    <property type="match status" value="1"/>
</dbReference>
<keyword evidence="4 6" id="KW-0539">Nucleus</keyword>
<dbReference type="GO" id="GO:0019773">
    <property type="term" value="C:proteasome core complex, alpha-subunit complex"/>
    <property type="evidence" value="ECO:0007669"/>
    <property type="project" value="UniProtKB-UniRule"/>
</dbReference>
<evidence type="ECO:0000256" key="4">
    <source>
        <dbReference type="ARBA" id="ARBA00023242"/>
    </source>
</evidence>
<organism evidence="9">
    <name type="scientific">Aplanochytrium stocchinoi</name>
    <dbReference type="NCBI Taxonomy" id="215587"/>
    <lineage>
        <taxon>Eukaryota</taxon>
        <taxon>Sar</taxon>
        <taxon>Stramenopiles</taxon>
        <taxon>Bigyra</taxon>
        <taxon>Labyrinthulomycetes</taxon>
        <taxon>Thraustochytrida</taxon>
        <taxon>Thraustochytriidae</taxon>
        <taxon>Aplanochytrium</taxon>
    </lineage>
</organism>
<dbReference type="GO" id="GO:0005634">
    <property type="term" value="C:nucleus"/>
    <property type="evidence" value="ECO:0007669"/>
    <property type="project" value="UniProtKB-SubCell"/>
</dbReference>
<dbReference type="InterPro" id="IPR001353">
    <property type="entry name" value="Proteasome_sua/b"/>
</dbReference>
<evidence type="ECO:0000256" key="6">
    <source>
        <dbReference type="RuleBase" id="RU000551"/>
    </source>
</evidence>
<comment type="subunit">
    <text evidence="6">The 26S proteasome consists of a 20S proteasome core and two 19S regulatory subunits.</text>
</comment>
<comment type="function">
    <text evidence="1">The proteasome is a multicatalytic proteinase complex which is characterized by its ability to cleave peptides with Arg, Phe, Tyr, Leu, and Glu adjacent to the leaving group at neutral or slightly basic pH. The proteasome has an ATP-dependent proteolytic activity.</text>
</comment>
<evidence type="ECO:0000256" key="5">
    <source>
        <dbReference type="PROSITE-ProRule" id="PRU00808"/>
    </source>
</evidence>
<feature type="region of interest" description="Disordered" evidence="7">
    <location>
        <begin position="238"/>
        <end position="257"/>
    </location>
</feature>
<evidence type="ECO:0000256" key="1">
    <source>
        <dbReference type="ARBA" id="ARBA00002000"/>
    </source>
</evidence>
<evidence type="ECO:0000313" key="9">
    <source>
        <dbReference type="EMBL" id="CAE0442535.1"/>
    </source>
</evidence>
<dbReference type="Pfam" id="PF00227">
    <property type="entry name" value="Proteasome"/>
    <property type="match status" value="1"/>
</dbReference>
<sequence>MSSQGSGYDLGCNIYSPDGRVFQIEYADKAVEAGGAVIGLKCKDGVVIGVEKLVLNKLLLPTSGKMVHKVDNHAGMAYTGYVPDGRAIVPAAESECMNYKDYYGENMPPHTLSSRIGAYMHAHTMYGGYRPFGLGVLIAGYDDVDKESYLHMINPAGTHFRFYGAAVGKGRGTAKTEIEKLDLSQMSVKEGLEHIAFIIKQIRNEARDKPYVLEAGWVLNETKEFVAVDPKTIAIAQENAQKRKDALDEDDDDMDED</sequence>
<evidence type="ECO:0000256" key="3">
    <source>
        <dbReference type="ARBA" id="ARBA00022942"/>
    </source>
</evidence>
<dbReference type="SMART" id="SM00948">
    <property type="entry name" value="Proteasome_A_N"/>
    <property type="match status" value="1"/>
</dbReference>
<dbReference type="InterPro" id="IPR050115">
    <property type="entry name" value="Proteasome_alpha"/>
</dbReference>
<dbReference type="GO" id="GO:0006511">
    <property type="term" value="P:ubiquitin-dependent protein catabolic process"/>
    <property type="evidence" value="ECO:0007669"/>
    <property type="project" value="InterPro"/>
</dbReference>
<dbReference type="FunFam" id="3.60.20.10:FF:000007">
    <property type="entry name" value="Proteasome subunit alpha type"/>
    <property type="match status" value="1"/>
</dbReference>
<name>A0A7S3PKQ0_9STRA</name>
<dbReference type="SUPFAM" id="SSF56235">
    <property type="entry name" value="N-terminal nucleophile aminohydrolases (Ntn hydrolases)"/>
    <property type="match status" value="1"/>
</dbReference>
<dbReference type="InterPro" id="IPR000426">
    <property type="entry name" value="Proteasome_asu_N"/>
</dbReference>
<dbReference type="Gene3D" id="3.60.20.10">
    <property type="entry name" value="Glutamine Phosphoribosylpyrophosphate, subunit 1, domain 1"/>
    <property type="match status" value="1"/>
</dbReference>
<dbReference type="AlphaFoldDB" id="A0A7S3PKQ0"/>
<dbReference type="InterPro" id="IPR029055">
    <property type="entry name" value="Ntn_hydrolases_N"/>
</dbReference>
<evidence type="ECO:0000259" key="8">
    <source>
        <dbReference type="PROSITE" id="PS00388"/>
    </source>
</evidence>
<keyword evidence="3 5" id="KW-0647">Proteasome</keyword>
<feature type="compositionally biased region" description="Acidic residues" evidence="7">
    <location>
        <begin position="247"/>
        <end position="257"/>
    </location>
</feature>
<reference evidence="9" key="1">
    <citation type="submission" date="2021-01" db="EMBL/GenBank/DDBJ databases">
        <authorList>
            <person name="Corre E."/>
            <person name="Pelletier E."/>
            <person name="Niang G."/>
            <person name="Scheremetjew M."/>
            <person name="Finn R."/>
            <person name="Kale V."/>
            <person name="Holt S."/>
            <person name="Cochrane G."/>
            <person name="Meng A."/>
            <person name="Brown T."/>
            <person name="Cohen L."/>
        </authorList>
    </citation>
    <scope>NUCLEOTIDE SEQUENCE</scope>
    <source>
        <strain evidence="9">GSBS06</strain>
    </source>
</reference>
<dbReference type="EMBL" id="HBIN01016610">
    <property type="protein sequence ID" value="CAE0442535.1"/>
    <property type="molecule type" value="Transcribed_RNA"/>
</dbReference>
<gene>
    <name evidence="9" type="ORF">ASTO00021_LOCUS12646</name>
</gene>
<evidence type="ECO:0000256" key="7">
    <source>
        <dbReference type="SAM" id="MobiDB-lite"/>
    </source>
</evidence>
<comment type="subcellular location">
    <subcellularLocation>
        <location evidence="6">Cytoplasm</location>
    </subcellularLocation>
    <subcellularLocation>
        <location evidence="6">Nucleus</location>
    </subcellularLocation>
</comment>
<evidence type="ECO:0000256" key="2">
    <source>
        <dbReference type="ARBA" id="ARBA00022490"/>
    </source>
</evidence>
<dbReference type="PROSITE" id="PS00388">
    <property type="entry name" value="PROTEASOME_ALPHA_1"/>
    <property type="match status" value="1"/>
</dbReference>
<dbReference type="Pfam" id="PF10584">
    <property type="entry name" value="Proteasome_A_N"/>
    <property type="match status" value="1"/>
</dbReference>
<dbReference type="PROSITE" id="PS51475">
    <property type="entry name" value="PROTEASOME_ALPHA_2"/>
    <property type="match status" value="1"/>
</dbReference>
<dbReference type="InterPro" id="IPR023332">
    <property type="entry name" value="Proteasome_alpha-type"/>
</dbReference>
<dbReference type="GO" id="GO:0005737">
    <property type="term" value="C:cytoplasm"/>
    <property type="evidence" value="ECO:0007669"/>
    <property type="project" value="UniProtKB-SubCell"/>
</dbReference>
<protein>
    <recommendedName>
        <fullName evidence="6">Proteasome subunit alpha type</fullName>
    </recommendedName>
</protein>
<comment type="similarity">
    <text evidence="5 6">Belongs to the peptidase T1A family.</text>
</comment>
<proteinExistence type="inferred from homology"/>
<feature type="domain" description="Proteasome alpha-type subunits" evidence="8">
    <location>
        <begin position="8"/>
        <end position="30"/>
    </location>
</feature>
<keyword evidence="2 6" id="KW-0963">Cytoplasm</keyword>
<accession>A0A7S3PKQ0</accession>